<accession>A0A1E3Q6Y8</accession>
<gene>
    <name evidence="1" type="ORF">LIPSTDRAFT_260711</name>
</gene>
<name>A0A1E3Q6Y8_LIPST</name>
<dbReference type="AlphaFoldDB" id="A0A1E3Q6Y8"/>
<sequence length="134" mass="15590">MFICNVMTKLLRDICRDTREEGVDVMNTFVDSMEFVGRLLNDLIDGPPNWQVISSSIYTTLVSDISCSLRYLLSSPISPILSDISYPLYIKSFLMSISKKPFSSTEVDQRSVIYLRKRRSWRRIKGRRRQSAIR</sequence>
<reference evidence="1 2" key="1">
    <citation type="journal article" date="2016" name="Proc. Natl. Acad. Sci. U.S.A.">
        <title>Comparative genomics of biotechnologically important yeasts.</title>
        <authorList>
            <person name="Riley R."/>
            <person name="Haridas S."/>
            <person name="Wolfe K.H."/>
            <person name="Lopes M.R."/>
            <person name="Hittinger C.T."/>
            <person name="Goeker M."/>
            <person name="Salamov A.A."/>
            <person name="Wisecaver J.H."/>
            <person name="Long T.M."/>
            <person name="Calvey C.H."/>
            <person name="Aerts A.L."/>
            <person name="Barry K.W."/>
            <person name="Choi C."/>
            <person name="Clum A."/>
            <person name="Coughlan A.Y."/>
            <person name="Deshpande S."/>
            <person name="Douglass A.P."/>
            <person name="Hanson S.J."/>
            <person name="Klenk H.-P."/>
            <person name="LaButti K.M."/>
            <person name="Lapidus A."/>
            <person name="Lindquist E.A."/>
            <person name="Lipzen A.M."/>
            <person name="Meier-Kolthoff J.P."/>
            <person name="Ohm R.A."/>
            <person name="Otillar R.P."/>
            <person name="Pangilinan J.L."/>
            <person name="Peng Y."/>
            <person name="Rokas A."/>
            <person name="Rosa C.A."/>
            <person name="Scheuner C."/>
            <person name="Sibirny A.A."/>
            <person name="Slot J.C."/>
            <person name="Stielow J.B."/>
            <person name="Sun H."/>
            <person name="Kurtzman C.P."/>
            <person name="Blackwell M."/>
            <person name="Grigoriev I.V."/>
            <person name="Jeffries T.W."/>
        </authorList>
    </citation>
    <scope>NUCLEOTIDE SEQUENCE [LARGE SCALE GENOMIC DNA]</scope>
    <source>
        <strain evidence="1 2">NRRL Y-11557</strain>
    </source>
</reference>
<protein>
    <submittedName>
        <fullName evidence="1">Uncharacterized protein</fullName>
    </submittedName>
</protein>
<organism evidence="1 2">
    <name type="scientific">Lipomyces starkeyi NRRL Y-11557</name>
    <dbReference type="NCBI Taxonomy" id="675824"/>
    <lineage>
        <taxon>Eukaryota</taxon>
        <taxon>Fungi</taxon>
        <taxon>Dikarya</taxon>
        <taxon>Ascomycota</taxon>
        <taxon>Saccharomycotina</taxon>
        <taxon>Lipomycetes</taxon>
        <taxon>Lipomycetales</taxon>
        <taxon>Lipomycetaceae</taxon>
        <taxon>Lipomyces</taxon>
    </lineage>
</organism>
<dbReference type="EMBL" id="KV454293">
    <property type="protein sequence ID" value="ODQ73426.1"/>
    <property type="molecule type" value="Genomic_DNA"/>
</dbReference>
<evidence type="ECO:0000313" key="1">
    <source>
        <dbReference type="EMBL" id="ODQ73426.1"/>
    </source>
</evidence>
<evidence type="ECO:0000313" key="2">
    <source>
        <dbReference type="Proteomes" id="UP000094385"/>
    </source>
</evidence>
<dbReference type="Proteomes" id="UP000094385">
    <property type="component" value="Unassembled WGS sequence"/>
</dbReference>
<keyword evidence="2" id="KW-1185">Reference proteome</keyword>
<proteinExistence type="predicted"/>